<comment type="caution">
    <text evidence="14">The sequence shown here is derived from an EMBL/GenBank/DDBJ whole genome shotgun (WGS) entry which is preliminary data.</text>
</comment>
<dbReference type="GO" id="GO:0046872">
    <property type="term" value="F:metal ion binding"/>
    <property type="evidence" value="ECO:0007669"/>
    <property type="project" value="UniProtKB-KW"/>
</dbReference>
<evidence type="ECO:0000256" key="8">
    <source>
        <dbReference type="ARBA" id="ARBA00022801"/>
    </source>
</evidence>
<dbReference type="GO" id="GO:0003935">
    <property type="term" value="F:GTP cyclohydrolase II activity"/>
    <property type="evidence" value="ECO:0007669"/>
    <property type="project" value="UniProtKB-EC"/>
</dbReference>
<dbReference type="SUPFAM" id="SSF142695">
    <property type="entry name" value="RibA-like"/>
    <property type="match status" value="1"/>
</dbReference>
<dbReference type="PANTHER" id="PTHR21327:SF18">
    <property type="entry name" value="3,4-DIHYDROXY-2-BUTANONE 4-PHOSPHATE SYNTHASE"/>
    <property type="match status" value="1"/>
</dbReference>
<protein>
    <recommendedName>
        <fullName evidence="4">GTP cyclohydrolase II</fullName>
        <ecNumber evidence="4">3.5.4.25</ecNumber>
    </recommendedName>
</protein>
<evidence type="ECO:0000256" key="5">
    <source>
        <dbReference type="ARBA" id="ARBA00022619"/>
    </source>
</evidence>
<dbReference type="InterPro" id="IPR036144">
    <property type="entry name" value="RibA-like_sf"/>
</dbReference>
<accession>A0A2T0SZW4</accession>
<keyword evidence="6" id="KW-0479">Metal-binding</keyword>
<name>A0A2T0SZW4_9PSEU</name>
<evidence type="ECO:0000256" key="3">
    <source>
        <dbReference type="ARBA" id="ARBA00005520"/>
    </source>
</evidence>
<keyword evidence="15" id="KW-1185">Reference proteome</keyword>
<keyword evidence="10" id="KW-0342">GTP-binding</keyword>
<dbReference type="CDD" id="cd00641">
    <property type="entry name" value="GTP_cyclohydro2"/>
    <property type="match status" value="1"/>
</dbReference>
<keyword evidence="9" id="KW-0862">Zinc</keyword>
<reference evidence="14 15" key="1">
    <citation type="submission" date="2018-03" db="EMBL/GenBank/DDBJ databases">
        <title>Genomic Encyclopedia of Archaeal and Bacterial Type Strains, Phase II (KMG-II): from individual species to whole genera.</title>
        <authorList>
            <person name="Goeker M."/>
        </authorList>
    </citation>
    <scope>NUCLEOTIDE SEQUENCE [LARGE SCALE GENOMIC DNA]</scope>
    <source>
        <strain evidence="14 15">DSM 44720</strain>
    </source>
</reference>
<dbReference type="Proteomes" id="UP000239494">
    <property type="component" value="Unassembled WGS sequence"/>
</dbReference>
<dbReference type="FunFam" id="3.40.50.10990:FF:000001">
    <property type="entry name" value="Riboflavin biosynthesis protein RibBA"/>
    <property type="match status" value="1"/>
</dbReference>
<evidence type="ECO:0000313" key="15">
    <source>
        <dbReference type="Proteomes" id="UP000239494"/>
    </source>
</evidence>
<evidence type="ECO:0000256" key="1">
    <source>
        <dbReference type="ARBA" id="ARBA00001947"/>
    </source>
</evidence>
<dbReference type="GO" id="GO:0005525">
    <property type="term" value="F:GTP binding"/>
    <property type="evidence" value="ECO:0007669"/>
    <property type="project" value="UniProtKB-KW"/>
</dbReference>
<dbReference type="InterPro" id="IPR032677">
    <property type="entry name" value="GTP_cyclohydro_II"/>
</dbReference>
<comment type="function">
    <text evidence="11">Catalyzes the conversion of GTP to 2,5-diamino-6-ribosylamino-4(3H)-pyrimidinone 5'-phosphate (DARP), formate and pyrophosphate.</text>
</comment>
<dbReference type="EC" id="3.5.4.25" evidence="4"/>
<dbReference type="PANTHER" id="PTHR21327">
    <property type="entry name" value="GTP CYCLOHYDROLASE II-RELATED"/>
    <property type="match status" value="1"/>
</dbReference>
<comment type="cofactor">
    <cofactor evidence="1">
        <name>Zn(2+)</name>
        <dbReference type="ChEBI" id="CHEBI:29105"/>
    </cofactor>
</comment>
<dbReference type="InterPro" id="IPR000926">
    <property type="entry name" value="RibA"/>
</dbReference>
<proteinExistence type="inferred from homology"/>
<evidence type="ECO:0000256" key="7">
    <source>
        <dbReference type="ARBA" id="ARBA00022741"/>
    </source>
</evidence>
<dbReference type="NCBIfam" id="NF001591">
    <property type="entry name" value="PRK00393.1"/>
    <property type="match status" value="1"/>
</dbReference>
<evidence type="ECO:0000256" key="12">
    <source>
        <dbReference type="ARBA" id="ARBA00049295"/>
    </source>
</evidence>
<sequence>MAAIRSHVKVRMQRAGGRVAELVTFTGIYDGLEHFACVFGEPRPEALVRLHSECLTGDVFASTRCDCGAQLDEALRRLAAEDGVLLYMRQEGRGIGLYNKIDAYSLQDHDIDTFRANELLGRGRDERDYGAAAEMLRALGVERVRLLTNNPDKCRQLEENGISIVAQERTGVYLTPDNRAYLADKAAQSGHLLPGMESLS</sequence>
<evidence type="ECO:0000256" key="10">
    <source>
        <dbReference type="ARBA" id="ARBA00023134"/>
    </source>
</evidence>
<evidence type="ECO:0000256" key="2">
    <source>
        <dbReference type="ARBA" id="ARBA00004853"/>
    </source>
</evidence>
<comment type="pathway">
    <text evidence="2">Cofactor biosynthesis; riboflavin biosynthesis; 5-amino-6-(D-ribitylamino)uracil from GTP: step 1/4.</text>
</comment>
<dbReference type="EMBL" id="PVTF01000008">
    <property type="protein sequence ID" value="PRY38903.1"/>
    <property type="molecule type" value="Genomic_DNA"/>
</dbReference>
<dbReference type="Gene3D" id="3.40.50.10990">
    <property type="entry name" value="GTP cyclohydrolase II"/>
    <property type="match status" value="1"/>
</dbReference>
<evidence type="ECO:0000256" key="4">
    <source>
        <dbReference type="ARBA" id="ARBA00012762"/>
    </source>
</evidence>
<dbReference type="RefSeq" id="WP_106190257.1">
    <property type="nucleotide sequence ID" value="NZ_PVTF01000008.1"/>
</dbReference>
<evidence type="ECO:0000313" key="14">
    <source>
        <dbReference type="EMBL" id="PRY38903.1"/>
    </source>
</evidence>
<feature type="domain" description="GTP cyclohydrolase II" evidence="13">
    <location>
        <begin position="9"/>
        <end position="167"/>
    </location>
</feature>
<evidence type="ECO:0000259" key="13">
    <source>
        <dbReference type="Pfam" id="PF00925"/>
    </source>
</evidence>
<comment type="similarity">
    <text evidence="3">In the N-terminal section; belongs to the DHBP synthase family.</text>
</comment>
<dbReference type="GO" id="GO:0009231">
    <property type="term" value="P:riboflavin biosynthetic process"/>
    <property type="evidence" value="ECO:0007669"/>
    <property type="project" value="UniProtKB-UniPathway"/>
</dbReference>
<dbReference type="Pfam" id="PF00925">
    <property type="entry name" value="GTP_cyclohydro2"/>
    <property type="match status" value="1"/>
</dbReference>
<evidence type="ECO:0000256" key="11">
    <source>
        <dbReference type="ARBA" id="ARBA00043932"/>
    </source>
</evidence>
<evidence type="ECO:0000256" key="6">
    <source>
        <dbReference type="ARBA" id="ARBA00022723"/>
    </source>
</evidence>
<gene>
    <name evidence="14" type="ORF">CLV43_108303</name>
</gene>
<dbReference type="UniPathway" id="UPA00275"/>
<organism evidence="14 15">
    <name type="scientific">Umezawaea tangerina</name>
    <dbReference type="NCBI Taxonomy" id="84725"/>
    <lineage>
        <taxon>Bacteria</taxon>
        <taxon>Bacillati</taxon>
        <taxon>Actinomycetota</taxon>
        <taxon>Actinomycetes</taxon>
        <taxon>Pseudonocardiales</taxon>
        <taxon>Pseudonocardiaceae</taxon>
        <taxon>Umezawaea</taxon>
    </lineage>
</organism>
<keyword evidence="5" id="KW-0686">Riboflavin biosynthesis</keyword>
<keyword evidence="7" id="KW-0547">Nucleotide-binding</keyword>
<dbReference type="GO" id="GO:0005829">
    <property type="term" value="C:cytosol"/>
    <property type="evidence" value="ECO:0007669"/>
    <property type="project" value="TreeGrafter"/>
</dbReference>
<dbReference type="AlphaFoldDB" id="A0A2T0SZW4"/>
<keyword evidence="8 14" id="KW-0378">Hydrolase</keyword>
<comment type="catalytic activity">
    <reaction evidence="12">
        <text>GTP + 4 H2O = 2,5-diamino-6-hydroxy-4-(5-phosphoribosylamino)-pyrimidine + formate + 2 phosphate + 3 H(+)</text>
        <dbReference type="Rhea" id="RHEA:23704"/>
        <dbReference type="ChEBI" id="CHEBI:15377"/>
        <dbReference type="ChEBI" id="CHEBI:15378"/>
        <dbReference type="ChEBI" id="CHEBI:15740"/>
        <dbReference type="ChEBI" id="CHEBI:37565"/>
        <dbReference type="ChEBI" id="CHEBI:43474"/>
        <dbReference type="ChEBI" id="CHEBI:58614"/>
        <dbReference type="EC" id="3.5.4.25"/>
    </reaction>
</comment>
<dbReference type="OrthoDB" id="9793111at2"/>
<evidence type="ECO:0000256" key="9">
    <source>
        <dbReference type="ARBA" id="ARBA00022833"/>
    </source>
</evidence>